<comment type="caution">
    <text evidence="1">The sequence shown here is derived from an EMBL/GenBank/DDBJ whole genome shotgun (WGS) entry which is preliminary data.</text>
</comment>
<keyword evidence="2" id="KW-1185">Reference proteome</keyword>
<accession>A0AAD6Z423</accession>
<evidence type="ECO:0000313" key="2">
    <source>
        <dbReference type="Proteomes" id="UP001218218"/>
    </source>
</evidence>
<gene>
    <name evidence="1" type="ORF">DFH08DRAFT_628646</name>
</gene>
<dbReference type="AlphaFoldDB" id="A0AAD6Z423"/>
<protein>
    <submittedName>
        <fullName evidence="1">Uncharacterized protein</fullName>
    </submittedName>
</protein>
<reference evidence="1" key="1">
    <citation type="submission" date="2023-03" db="EMBL/GenBank/DDBJ databases">
        <title>Massive genome expansion in bonnet fungi (Mycena s.s.) driven by repeated elements and novel gene families across ecological guilds.</title>
        <authorList>
            <consortium name="Lawrence Berkeley National Laboratory"/>
            <person name="Harder C.B."/>
            <person name="Miyauchi S."/>
            <person name="Viragh M."/>
            <person name="Kuo A."/>
            <person name="Thoen E."/>
            <person name="Andreopoulos B."/>
            <person name="Lu D."/>
            <person name="Skrede I."/>
            <person name="Drula E."/>
            <person name="Henrissat B."/>
            <person name="Morin E."/>
            <person name="Kohler A."/>
            <person name="Barry K."/>
            <person name="LaButti K."/>
            <person name="Morin E."/>
            <person name="Salamov A."/>
            <person name="Lipzen A."/>
            <person name="Mereny Z."/>
            <person name="Hegedus B."/>
            <person name="Baldrian P."/>
            <person name="Stursova M."/>
            <person name="Weitz H."/>
            <person name="Taylor A."/>
            <person name="Grigoriev I.V."/>
            <person name="Nagy L.G."/>
            <person name="Martin F."/>
            <person name="Kauserud H."/>
        </authorList>
    </citation>
    <scope>NUCLEOTIDE SEQUENCE</scope>
    <source>
        <strain evidence="1">CBHHK002</strain>
    </source>
</reference>
<organism evidence="1 2">
    <name type="scientific">Mycena albidolilacea</name>
    <dbReference type="NCBI Taxonomy" id="1033008"/>
    <lineage>
        <taxon>Eukaryota</taxon>
        <taxon>Fungi</taxon>
        <taxon>Dikarya</taxon>
        <taxon>Basidiomycota</taxon>
        <taxon>Agaricomycotina</taxon>
        <taxon>Agaricomycetes</taxon>
        <taxon>Agaricomycetidae</taxon>
        <taxon>Agaricales</taxon>
        <taxon>Marasmiineae</taxon>
        <taxon>Mycenaceae</taxon>
        <taxon>Mycena</taxon>
    </lineage>
</organism>
<name>A0AAD6Z423_9AGAR</name>
<dbReference type="Proteomes" id="UP001218218">
    <property type="component" value="Unassembled WGS sequence"/>
</dbReference>
<evidence type="ECO:0000313" key="1">
    <source>
        <dbReference type="EMBL" id="KAJ7305640.1"/>
    </source>
</evidence>
<dbReference type="EMBL" id="JARIHO010000095">
    <property type="protein sequence ID" value="KAJ7305640.1"/>
    <property type="molecule type" value="Genomic_DNA"/>
</dbReference>
<proteinExistence type="predicted"/>
<feature type="non-terminal residue" evidence="1">
    <location>
        <position position="123"/>
    </location>
</feature>
<sequence>MAMLARNYHNKIQKDRRETAPDIRDHTIEVVLERTARRVTASQKQTLGRRLTRSDVKQALKLSANNKAPGLNGFTYEFWKTLDARYETAMSLEKPGFDILRALQLVYNDIEVHGMIQGTAFSE</sequence>